<keyword evidence="3" id="KW-1185">Reference proteome</keyword>
<gene>
    <name evidence="2" type="ORF">FVP33_14570</name>
</gene>
<keyword evidence="1" id="KW-0812">Transmembrane</keyword>
<protein>
    <submittedName>
        <fullName evidence="2">Phage holin family protein</fullName>
    </submittedName>
</protein>
<keyword evidence="1" id="KW-1133">Transmembrane helix</keyword>
<dbReference type="Pfam" id="PF07332">
    <property type="entry name" value="Phage_holin_3_6"/>
    <property type="match status" value="1"/>
</dbReference>
<evidence type="ECO:0000256" key="1">
    <source>
        <dbReference type="SAM" id="Phobius"/>
    </source>
</evidence>
<comment type="caution">
    <text evidence="2">The sequence shown here is derived from an EMBL/GenBank/DDBJ whole genome shotgun (WGS) entry which is preliminary data.</text>
</comment>
<name>A0A5C8UM39_9MICO</name>
<feature type="transmembrane region" description="Helical" evidence="1">
    <location>
        <begin position="43"/>
        <end position="73"/>
    </location>
</feature>
<dbReference type="EMBL" id="VRMG01000009">
    <property type="protein sequence ID" value="TXN29393.1"/>
    <property type="molecule type" value="Genomic_DNA"/>
</dbReference>
<sequence length="135" mass="14240">MSDDRTRRSLFALIADLPRLLAELVKDEFEQLKREMLDKLKHAGIGVGLFVAAGLFAFFLMAVLIAAAILGLAVVLPGWAAALIVAGLLLVIVAILAGIGVAQVKQGMPPAPTETIASVKKDVNAIKGIGMREKP</sequence>
<dbReference type="AlphaFoldDB" id="A0A5C8UM39"/>
<dbReference type="RefSeq" id="WP_147784410.1">
    <property type="nucleotide sequence ID" value="NZ_VRMG01000009.1"/>
</dbReference>
<accession>A0A5C8UM39</accession>
<keyword evidence="1" id="KW-0472">Membrane</keyword>
<evidence type="ECO:0000313" key="2">
    <source>
        <dbReference type="EMBL" id="TXN29393.1"/>
    </source>
</evidence>
<proteinExistence type="predicted"/>
<evidence type="ECO:0000313" key="3">
    <source>
        <dbReference type="Proteomes" id="UP000321379"/>
    </source>
</evidence>
<organism evidence="2 3">
    <name type="scientific">Lacisediminihabitans profunda</name>
    <dbReference type="NCBI Taxonomy" id="2594790"/>
    <lineage>
        <taxon>Bacteria</taxon>
        <taxon>Bacillati</taxon>
        <taxon>Actinomycetota</taxon>
        <taxon>Actinomycetes</taxon>
        <taxon>Micrococcales</taxon>
        <taxon>Microbacteriaceae</taxon>
        <taxon>Lacisediminihabitans</taxon>
    </lineage>
</organism>
<dbReference type="InterPro" id="IPR009937">
    <property type="entry name" value="Phage_holin_3_6"/>
</dbReference>
<dbReference type="Proteomes" id="UP000321379">
    <property type="component" value="Unassembled WGS sequence"/>
</dbReference>
<feature type="transmembrane region" description="Helical" evidence="1">
    <location>
        <begin position="79"/>
        <end position="102"/>
    </location>
</feature>
<reference evidence="2 3" key="1">
    <citation type="submission" date="2019-08" db="EMBL/GenBank/DDBJ databases">
        <title>Bacterial whole genome sequence for Glaciihabitans sp. CHu50b-6-2.</title>
        <authorList>
            <person name="Jin L."/>
        </authorList>
    </citation>
    <scope>NUCLEOTIDE SEQUENCE [LARGE SCALE GENOMIC DNA]</scope>
    <source>
        <strain evidence="2 3">CHu50b-6-2</strain>
    </source>
</reference>